<keyword evidence="10" id="KW-1185">Reference proteome</keyword>
<gene>
    <name evidence="9" type="ORF">ADUPG1_008970</name>
</gene>
<feature type="region of interest" description="Disordered" evidence="7">
    <location>
        <begin position="244"/>
        <end position="284"/>
    </location>
</feature>
<evidence type="ECO:0000256" key="3">
    <source>
        <dbReference type="ARBA" id="ARBA00022448"/>
    </source>
</evidence>
<feature type="transmembrane region" description="Helical" evidence="8">
    <location>
        <begin position="84"/>
        <end position="102"/>
    </location>
</feature>
<comment type="caution">
    <text evidence="9">The sequence shown here is derived from an EMBL/GenBank/DDBJ whole genome shotgun (WGS) entry which is preliminary data.</text>
</comment>
<evidence type="ECO:0000256" key="2">
    <source>
        <dbReference type="ARBA" id="ARBA00006978"/>
    </source>
</evidence>
<feature type="transmembrane region" description="Helical" evidence="8">
    <location>
        <begin position="135"/>
        <end position="159"/>
    </location>
</feature>
<keyword evidence="5 8" id="KW-1133">Transmembrane helix</keyword>
<dbReference type="InterPro" id="IPR024671">
    <property type="entry name" value="Atg22-like"/>
</dbReference>
<dbReference type="Gene3D" id="1.20.1250.20">
    <property type="entry name" value="MFS general substrate transporter like domains"/>
    <property type="match status" value="1"/>
</dbReference>
<dbReference type="SUPFAM" id="SSF103473">
    <property type="entry name" value="MFS general substrate transporter"/>
    <property type="match status" value="1"/>
</dbReference>
<feature type="compositionally biased region" description="Basic and acidic residues" evidence="7">
    <location>
        <begin position="244"/>
        <end position="258"/>
    </location>
</feature>
<protein>
    <submittedName>
        <fullName evidence="9">Autophagy-related protein 22-like protein</fullName>
    </submittedName>
</protein>
<evidence type="ECO:0000313" key="10">
    <source>
        <dbReference type="Proteomes" id="UP001057375"/>
    </source>
</evidence>
<dbReference type="InterPro" id="IPR036259">
    <property type="entry name" value="MFS_trans_sf"/>
</dbReference>
<feature type="transmembrane region" description="Helical" evidence="8">
    <location>
        <begin position="211"/>
        <end position="233"/>
    </location>
</feature>
<name>A0ABQ5KTX2_9EUKA</name>
<comment type="subcellular location">
    <subcellularLocation>
        <location evidence="1">Endomembrane system</location>
        <topology evidence="1">Multi-pass membrane protein</topology>
    </subcellularLocation>
</comment>
<organism evidence="9 10">
    <name type="scientific">Aduncisulcus paluster</name>
    <dbReference type="NCBI Taxonomy" id="2918883"/>
    <lineage>
        <taxon>Eukaryota</taxon>
        <taxon>Metamonada</taxon>
        <taxon>Carpediemonas-like organisms</taxon>
        <taxon>Aduncisulcus</taxon>
    </lineage>
</organism>
<evidence type="ECO:0000256" key="4">
    <source>
        <dbReference type="ARBA" id="ARBA00022692"/>
    </source>
</evidence>
<dbReference type="Pfam" id="PF11700">
    <property type="entry name" value="ATG22"/>
    <property type="match status" value="1"/>
</dbReference>
<proteinExistence type="inferred from homology"/>
<accession>A0ABQ5KTX2</accession>
<comment type="similarity">
    <text evidence="2">Belongs to the ATG22 family.</text>
</comment>
<evidence type="ECO:0000313" key="9">
    <source>
        <dbReference type="EMBL" id="GKT35906.1"/>
    </source>
</evidence>
<feature type="transmembrane region" description="Helical" evidence="8">
    <location>
        <begin position="109"/>
        <end position="129"/>
    </location>
</feature>
<feature type="region of interest" description="Disordered" evidence="7">
    <location>
        <begin position="1"/>
        <end position="21"/>
    </location>
</feature>
<dbReference type="InterPro" id="IPR050495">
    <property type="entry name" value="ATG22/LtaA_families"/>
</dbReference>
<feature type="compositionally biased region" description="Basic and acidic residues" evidence="7">
    <location>
        <begin position="272"/>
        <end position="284"/>
    </location>
</feature>
<dbReference type="Proteomes" id="UP001057375">
    <property type="component" value="Unassembled WGS sequence"/>
</dbReference>
<dbReference type="PANTHER" id="PTHR23519:SF1">
    <property type="entry name" value="AUTOPHAGY-RELATED PROTEIN 22"/>
    <property type="match status" value="1"/>
</dbReference>
<evidence type="ECO:0000256" key="7">
    <source>
        <dbReference type="SAM" id="MobiDB-lite"/>
    </source>
</evidence>
<evidence type="ECO:0000256" key="8">
    <source>
        <dbReference type="SAM" id="Phobius"/>
    </source>
</evidence>
<dbReference type="EMBL" id="BQXS01011093">
    <property type="protein sequence ID" value="GKT35906.1"/>
    <property type="molecule type" value="Genomic_DNA"/>
</dbReference>
<feature type="non-terminal residue" evidence="9">
    <location>
        <position position="284"/>
    </location>
</feature>
<evidence type="ECO:0000256" key="1">
    <source>
        <dbReference type="ARBA" id="ARBA00004127"/>
    </source>
</evidence>
<evidence type="ECO:0000256" key="5">
    <source>
        <dbReference type="ARBA" id="ARBA00022989"/>
    </source>
</evidence>
<keyword evidence="4 8" id="KW-0812">Transmembrane</keyword>
<reference evidence="9" key="1">
    <citation type="submission" date="2022-03" db="EMBL/GenBank/DDBJ databases">
        <title>Draft genome sequence of Aduncisulcus paluster, a free-living microaerophilic Fornicata.</title>
        <authorList>
            <person name="Yuyama I."/>
            <person name="Kume K."/>
            <person name="Tamura T."/>
            <person name="Inagaki Y."/>
            <person name="Hashimoto T."/>
        </authorList>
    </citation>
    <scope>NUCLEOTIDE SEQUENCE</scope>
    <source>
        <strain evidence="9">NY0171</strain>
    </source>
</reference>
<keyword evidence="6 8" id="KW-0472">Membrane</keyword>
<feature type="transmembrane region" description="Helical" evidence="8">
    <location>
        <begin position="180"/>
        <end position="199"/>
    </location>
</feature>
<feature type="transmembrane region" description="Helical" evidence="8">
    <location>
        <begin position="41"/>
        <end position="64"/>
    </location>
</feature>
<keyword evidence="3" id="KW-0813">Transport</keyword>
<sequence>MKDSSHLDEESSEKITDAPVKKTEKKPWSEIKKLIKWRETIGWSFVDVSNSTYITLMTSLYNAYFTNTVAGSSDISNTIFSVSQAIPTVLVVLISPVLGAFIDLHGYKLFFLTITAILYSLACMMLVFVKPGDYVFGAILIAFGRFGFGMSEGICASFLPDCVIDRECVSIVSGIGWGSGYFGGGIVALLLIYTVIMGYEDTDPDFPQRMQYATLLGGCLAAVFFIPAIYGLWHIRHSGEDMRDAESGKLDQSVEMKDSKRRASTLGNQSDGEPRVEGKEEQEE</sequence>
<evidence type="ECO:0000256" key="6">
    <source>
        <dbReference type="ARBA" id="ARBA00023136"/>
    </source>
</evidence>
<dbReference type="PANTHER" id="PTHR23519">
    <property type="entry name" value="AUTOPHAGY-RELATED PROTEIN 22"/>
    <property type="match status" value="1"/>
</dbReference>